<reference evidence="2 3" key="1">
    <citation type="submission" date="2018-05" db="EMBL/GenBank/DDBJ databases">
        <title>Genome sequencing of Flavobacterium sp. HYN0056.</title>
        <authorList>
            <person name="Yi H."/>
            <person name="Baek C."/>
        </authorList>
    </citation>
    <scope>NUCLEOTIDE SEQUENCE [LARGE SCALE GENOMIC DNA]</scope>
    <source>
        <strain evidence="2 3">HYN0056</strain>
    </source>
</reference>
<feature type="transmembrane region" description="Helical" evidence="1">
    <location>
        <begin position="43"/>
        <end position="65"/>
    </location>
</feature>
<dbReference type="Pfam" id="PF13795">
    <property type="entry name" value="HupE_UreJ_2"/>
    <property type="match status" value="1"/>
</dbReference>
<sequence>MSQFWIYFQIGLKHVLDIHAYDHVLFLIALTVPYLFKDWKRIFLLVSLFTIGHTLALILSVYGIITIKVNLVEFLIPITILVTALYHLFTAGKTSKNDSVNLVFFITLFFGIIHGLGFSNYFKTILGGSATSKLLPLGEFALGIEAAQLVVVFVVLVISYIVQTVFRFSKRDWALVMSAFVIGVVIPMIIESPIWNR</sequence>
<keyword evidence="1" id="KW-0812">Transmembrane</keyword>
<feature type="transmembrane region" description="Helical" evidence="1">
    <location>
        <begin position="142"/>
        <end position="161"/>
    </location>
</feature>
<evidence type="ECO:0000256" key="1">
    <source>
        <dbReference type="SAM" id="Phobius"/>
    </source>
</evidence>
<proteinExistence type="predicted"/>
<dbReference type="AlphaFoldDB" id="A0A2S1YGP4"/>
<evidence type="ECO:0000313" key="3">
    <source>
        <dbReference type="Proteomes" id="UP000245250"/>
    </source>
</evidence>
<feature type="transmembrane region" description="Helical" evidence="1">
    <location>
        <begin position="101"/>
        <end position="122"/>
    </location>
</feature>
<organism evidence="2 3">
    <name type="scientific">Flavobacterium crocinum</name>
    <dbReference type="NCBI Taxonomy" id="2183896"/>
    <lineage>
        <taxon>Bacteria</taxon>
        <taxon>Pseudomonadati</taxon>
        <taxon>Bacteroidota</taxon>
        <taxon>Flavobacteriia</taxon>
        <taxon>Flavobacteriales</taxon>
        <taxon>Flavobacteriaceae</taxon>
        <taxon>Flavobacterium</taxon>
    </lineage>
</organism>
<keyword evidence="1" id="KW-0472">Membrane</keyword>
<keyword evidence="1" id="KW-1133">Transmembrane helix</keyword>
<feature type="transmembrane region" description="Helical" evidence="1">
    <location>
        <begin position="173"/>
        <end position="190"/>
    </location>
</feature>
<feature type="transmembrane region" description="Helical" evidence="1">
    <location>
        <begin position="20"/>
        <end position="36"/>
    </location>
</feature>
<dbReference type="OrthoDB" id="9808870at2"/>
<dbReference type="EMBL" id="CP029255">
    <property type="protein sequence ID" value="AWK03188.1"/>
    <property type="molecule type" value="Genomic_DNA"/>
</dbReference>
<feature type="transmembrane region" description="Helical" evidence="1">
    <location>
        <begin position="71"/>
        <end position="89"/>
    </location>
</feature>
<evidence type="ECO:0000313" key="2">
    <source>
        <dbReference type="EMBL" id="AWK03188.1"/>
    </source>
</evidence>
<dbReference type="InterPro" id="IPR032809">
    <property type="entry name" value="Put_HupE_UreJ"/>
</dbReference>
<dbReference type="KEGG" id="fcr:HYN56_02720"/>
<keyword evidence="3" id="KW-1185">Reference proteome</keyword>
<dbReference type="Proteomes" id="UP000245250">
    <property type="component" value="Chromosome"/>
</dbReference>
<dbReference type="RefSeq" id="WP_109190769.1">
    <property type="nucleotide sequence ID" value="NZ_CP029255.1"/>
</dbReference>
<gene>
    <name evidence="2" type="ORF">HYN56_02720</name>
</gene>
<name>A0A2S1YGP4_9FLAO</name>
<accession>A0A2S1YGP4</accession>
<protein>
    <submittedName>
        <fullName evidence="2">HupE / UreJ protein</fullName>
    </submittedName>
</protein>